<evidence type="ECO:0000313" key="3">
    <source>
        <dbReference type="Proteomes" id="UP001497482"/>
    </source>
</evidence>
<organism evidence="2 3">
    <name type="scientific">Knipowitschia caucasica</name>
    <name type="common">Caucasian dwarf goby</name>
    <name type="synonym">Pomatoschistus caucasicus</name>
    <dbReference type="NCBI Taxonomy" id="637954"/>
    <lineage>
        <taxon>Eukaryota</taxon>
        <taxon>Metazoa</taxon>
        <taxon>Chordata</taxon>
        <taxon>Craniata</taxon>
        <taxon>Vertebrata</taxon>
        <taxon>Euteleostomi</taxon>
        <taxon>Actinopterygii</taxon>
        <taxon>Neopterygii</taxon>
        <taxon>Teleostei</taxon>
        <taxon>Neoteleostei</taxon>
        <taxon>Acanthomorphata</taxon>
        <taxon>Gobiaria</taxon>
        <taxon>Gobiiformes</taxon>
        <taxon>Gobioidei</taxon>
        <taxon>Gobiidae</taxon>
        <taxon>Gobiinae</taxon>
        <taxon>Knipowitschia</taxon>
    </lineage>
</organism>
<keyword evidence="3" id="KW-1185">Reference proteome</keyword>
<dbReference type="AlphaFoldDB" id="A0AAV2MGK7"/>
<reference evidence="2 3" key="1">
    <citation type="submission" date="2024-04" db="EMBL/GenBank/DDBJ databases">
        <authorList>
            <person name="Waldvogel A.-M."/>
            <person name="Schoenle A."/>
        </authorList>
    </citation>
    <scope>NUCLEOTIDE SEQUENCE [LARGE SCALE GENOMIC DNA]</scope>
</reference>
<evidence type="ECO:0000256" key="1">
    <source>
        <dbReference type="SAM" id="MobiDB-lite"/>
    </source>
</evidence>
<feature type="compositionally biased region" description="Basic and acidic residues" evidence="1">
    <location>
        <begin position="74"/>
        <end position="87"/>
    </location>
</feature>
<evidence type="ECO:0000313" key="2">
    <source>
        <dbReference type="EMBL" id="CAL1612414.1"/>
    </source>
</evidence>
<sequence>MTILGEINYIRFITDIWRHFLKRNSETNPGLLWRTTAGTGPGLCRDDERSFYASYAQEPGAVSKAHSGHRTTGHKGDTESDSTRTFEDSNGSGQMSYGVVNGCAMEEKDTMETPLVSVLWYRCCCEYNGIPI</sequence>
<gene>
    <name evidence="2" type="ORF">KC01_LOCUS38736</name>
</gene>
<accession>A0AAV2MGK7</accession>
<dbReference type="Proteomes" id="UP001497482">
    <property type="component" value="Chromosome 7"/>
</dbReference>
<protein>
    <submittedName>
        <fullName evidence="2">Uncharacterized protein</fullName>
    </submittedName>
</protein>
<feature type="region of interest" description="Disordered" evidence="1">
    <location>
        <begin position="59"/>
        <end position="93"/>
    </location>
</feature>
<dbReference type="EMBL" id="OZ035829">
    <property type="protein sequence ID" value="CAL1612414.1"/>
    <property type="molecule type" value="Genomic_DNA"/>
</dbReference>
<proteinExistence type="predicted"/>
<name>A0AAV2MGK7_KNICA</name>